<dbReference type="PANTHER" id="PTHR34807">
    <property type="entry name" value="OS08G0270800 PROTEIN"/>
    <property type="match status" value="1"/>
</dbReference>
<gene>
    <name evidence="1" type="ORF">V6N11_062739</name>
</gene>
<proteinExistence type="predicted"/>
<evidence type="ECO:0000313" key="1">
    <source>
        <dbReference type="EMBL" id="KAK8991743.1"/>
    </source>
</evidence>
<keyword evidence="2" id="KW-1185">Reference proteome</keyword>
<name>A0ABR2PTQ8_9ROSI</name>
<dbReference type="PANTHER" id="PTHR34807:SF6">
    <property type="entry name" value="MYB-CC TYPE TRANSCRIPTION FACTOR LHEQLE-CONTAINING DOMAIN-CONTAINING PROTEIN"/>
    <property type="match status" value="1"/>
</dbReference>
<accession>A0ABR2PTQ8</accession>
<sequence length="202" mass="23084">MKRVSLVDQETRARLKHQTLLQEFLDLQKEFVSKKKKLQAKNQRRDVLLAEVRFLRQRYSYLSVIKSQEYGRQQHSVQSQNPHLQSKMVKPKSLVINEAGERRPSPLPDIDLNVVHEEGSGRNKGDVHGPLIKEKKPKNRLVNGKRVGKKKISWQDPVALKGNFAQFSIYMNTVIASGFDNVSVVVCCLTGKTLNVPELCLQ</sequence>
<protein>
    <submittedName>
        <fullName evidence="1">Uncharacterized protein</fullName>
    </submittedName>
</protein>
<dbReference type="Proteomes" id="UP001396334">
    <property type="component" value="Unassembled WGS sequence"/>
</dbReference>
<dbReference type="EMBL" id="JBBPBN010000052">
    <property type="protein sequence ID" value="KAK8991743.1"/>
    <property type="molecule type" value="Genomic_DNA"/>
</dbReference>
<comment type="caution">
    <text evidence="1">The sequence shown here is derived from an EMBL/GenBank/DDBJ whole genome shotgun (WGS) entry which is preliminary data.</text>
</comment>
<reference evidence="1 2" key="1">
    <citation type="journal article" date="2024" name="G3 (Bethesda)">
        <title>Genome assembly of Hibiscus sabdariffa L. provides insights into metabolisms of medicinal natural products.</title>
        <authorList>
            <person name="Kim T."/>
        </authorList>
    </citation>
    <scope>NUCLEOTIDE SEQUENCE [LARGE SCALE GENOMIC DNA]</scope>
    <source>
        <strain evidence="1">TK-2024</strain>
        <tissue evidence="1">Old leaves</tissue>
    </source>
</reference>
<evidence type="ECO:0000313" key="2">
    <source>
        <dbReference type="Proteomes" id="UP001396334"/>
    </source>
</evidence>
<organism evidence="1 2">
    <name type="scientific">Hibiscus sabdariffa</name>
    <name type="common">roselle</name>
    <dbReference type="NCBI Taxonomy" id="183260"/>
    <lineage>
        <taxon>Eukaryota</taxon>
        <taxon>Viridiplantae</taxon>
        <taxon>Streptophyta</taxon>
        <taxon>Embryophyta</taxon>
        <taxon>Tracheophyta</taxon>
        <taxon>Spermatophyta</taxon>
        <taxon>Magnoliopsida</taxon>
        <taxon>eudicotyledons</taxon>
        <taxon>Gunneridae</taxon>
        <taxon>Pentapetalae</taxon>
        <taxon>rosids</taxon>
        <taxon>malvids</taxon>
        <taxon>Malvales</taxon>
        <taxon>Malvaceae</taxon>
        <taxon>Malvoideae</taxon>
        <taxon>Hibiscus</taxon>
    </lineage>
</organism>